<accession>A0ABP8VC15</accession>
<feature type="region of interest" description="Disordered" evidence="1">
    <location>
        <begin position="1"/>
        <end position="29"/>
    </location>
</feature>
<dbReference type="Pfam" id="PF16259">
    <property type="entry name" value="DUF4913"/>
    <property type="match status" value="1"/>
</dbReference>
<reference evidence="3" key="1">
    <citation type="journal article" date="2019" name="Int. J. Syst. Evol. Microbiol.">
        <title>The Global Catalogue of Microorganisms (GCM) 10K type strain sequencing project: providing services to taxonomists for standard genome sequencing and annotation.</title>
        <authorList>
            <consortium name="The Broad Institute Genomics Platform"/>
            <consortium name="The Broad Institute Genome Sequencing Center for Infectious Disease"/>
            <person name="Wu L."/>
            <person name="Ma J."/>
        </authorList>
    </citation>
    <scope>NUCLEOTIDE SEQUENCE [LARGE SCALE GENOMIC DNA]</scope>
    <source>
        <strain evidence="3">JCM 18514</strain>
    </source>
</reference>
<sequence>MADDFGLFDTDTPAPNPGTGGDGKPEKTPELVYGTAEEFLHEQLLPTYVRSVTGKTAKWCIEWYFHPEAVSRVAALWRSWEHLRLDPATGMSVWWRDHADHHMGVLLNPQGPFYNCDMKEHRDPEHLEPKKAPAGWFPDVRTQLAQESRST</sequence>
<gene>
    <name evidence="2" type="ORF">GCM10023346_49160</name>
</gene>
<evidence type="ECO:0000313" key="3">
    <source>
        <dbReference type="Proteomes" id="UP001500200"/>
    </source>
</evidence>
<proteinExistence type="predicted"/>
<evidence type="ECO:0000256" key="1">
    <source>
        <dbReference type="SAM" id="MobiDB-lite"/>
    </source>
</evidence>
<dbReference type="Proteomes" id="UP001500200">
    <property type="component" value="Unassembled WGS sequence"/>
</dbReference>
<evidence type="ECO:0000313" key="2">
    <source>
        <dbReference type="EMBL" id="GAA4655830.1"/>
    </source>
</evidence>
<protein>
    <recommendedName>
        <fullName evidence="4">DUF4913 domain-containing protein</fullName>
    </recommendedName>
</protein>
<keyword evidence="3" id="KW-1185">Reference proteome</keyword>
<dbReference type="RefSeq" id="WP_345453992.1">
    <property type="nucleotide sequence ID" value="NZ_BAABKK010000052.1"/>
</dbReference>
<organism evidence="2 3">
    <name type="scientific">Arthrobacter gyeryongensis</name>
    <dbReference type="NCBI Taxonomy" id="1650592"/>
    <lineage>
        <taxon>Bacteria</taxon>
        <taxon>Bacillati</taxon>
        <taxon>Actinomycetota</taxon>
        <taxon>Actinomycetes</taxon>
        <taxon>Micrococcales</taxon>
        <taxon>Micrococcaceae</taxon>
        <taxon>Arthrobacter</taxon>
    </lineage>
</organism>
<comment type="caution">
    <text evidence="2">The sequence shown here is derived from an EMBL/GenBank/DDBJ whole genome shotgun (WGS) entry which is preliminary data.</text>
</comment>
<name>A0ABP8VC15_9MICC</name>
<evidence type="ECO:0008006" key="4">
    <source>
        <dbReference type="Google" id="ProtNLM"/>
    </source>
</evidence>
<dbReference type="EMBL" id="BAABKK010000052">
    <property type="protein sequence ID" value="GAA4655830.1"/>
    <property type="molecule type" value="Genomic_DNA"/>
</dbReference>
<dbReference type="InterPro" id="IPR032584">
    <property type="entry name" value="DUF4913"/>
</dbReference>